<dbReference type="InterPro" id="IPR052030">
    <property type="entry name" value="Peptidase_M20/M20A_hydrolases"/>
</dbReference>
<dbReference type="EMBL" id="CAACYI010000001">
    <property type="protein sequence ID" value="VFB15790.1"/>
    <property type="molecule type" value="Genomic_DNA"/>
</dbReference>
<dbReference type="AlphaFoldDB" id="A0A8H2QSE4"/>
<dbReference type="GO" id="GO:0050118">
    <property type="term" value="F:N-acetyldiaminopimelate deacetylase activity"/>
    <property type="evidence" value="ECO:0007669"/>
    <property type="project" value="UniProtKB-EC"/>
</dbReference>
<name>A0A8H2QSE4_9FIRM</name>
<dbReference type="SUPFAM" id="SSF55031">
    <property type="entry name" value="Bacterial exopeptidase dimerisation domain"/>
    <property type="match status" value="1"/>
</dbReference>
<proteinExistence type="predicted"/>
<dbReference type="GO" id="GO:0071713">
    <property type="term" value="F:para-aminobenzoyl-glutamate hydrolase activity"/>
    <property type="evidence" value="ECO:0007669"/>
    <property type="project" value="TreeGrafter"/>
</dbReference>
<protein>
    <submittedName>
        <fullName evidence="2">N-acetyldiaminopimelate deacetylase</fullName>
        <ecNumber evidence="2">3.5.1.47</ecNumber>
    </submittedName>
</protein>
<accession>A0A8H2QSE4</accession>
<gene>
    <name evidence="2" type="primary">ykuR</name>
    <name evidence="2" type="ORF">NCTC13150_00294</name>
</gene>
<dbReference type="Proteomes" id="UP000377798">
    <property type="component" value="Unassembled WGS sequence"/>
</dbReference>
<dbReference type="PANTHER" id="PTHR30575">
    <property type="entry name" value="PEPTIDASE M20"/>
    <property type="match status" value="1"/>
</dbReference>
<dbReference type="GO" id="GO:0005737">
    <property type="term" value="C:cytoplasm"/>
    <property type="evidence" value="ECO:0007669"/>
    <property type="project" value="TreeGrafter"/>
</dbReference>
<evidence type="ECO:0000313" key="2">
    <source>
        <dbReference type="EMBL" id="VFB15790.1"/>
    </source>
</evidence>
<dbReference type="InterPro" id="IPR036264">
    <property type="entry name" value="Bact_exopeptidase_dim_dom"/>
</dbReference>
<comment type="caution">
    <text evidence="2">The sequence shown here is derived from an EMBL/GenBank/DDBJ whole genome shotgun (WGS) entry which is preliminary data.</text>
</comment>
<keyword evidence="2" id="KW-0378">Hydrolase</keyword>
<evidence type="ECO:0000313" key="3">
    <source>
        <dbReference type="Proteomes" id="UP000377798"/>
    </source>
</evidence>
<dbReference type="GO" id="GO:0016805">
    <property type="term" value="F:dipeptidase activity"/>
    <property type="evidence" value="ECO:0007669"/>
    <property type="project" value="TreeGrafter"/>
</dbReference>
<dbReference type="Pfam" id="PF07687">
    <property type="entry name" value="M20_dimer"/>
    <property type="match status" value="1"/>
</dbReference>
<organism evidence="2 3">
    <name type="scientific">Urinicoccus massiliensis</name>
    <dbReference type="NCBI Taxonomy" id="1723382"/>
    <lineage>
        <taxon>Bacteria</taxon>
        <taxon>Bacillati</taxon>
        <taxon>Bacillota</taxon>
        <taxon>Tissierellia</taxon>
        <taxon>Tissierellales</taxon>
        <taxon>Peptoniphilaceae</taxon>
        <taxon>Urinicoccus</taxon>
    </lineage>
</organism>
<dbReference type="Gene3D" id="3.40.630.10">
    <property type="entry name" value="Zn peptidases"/>
    <property type="match status" value="1"/>
</dbReference>
<dbReference type="InterPro" id="IPR011650">
    <property type="entry name" value="Peptidase_M20_dimer"/>
</dbReference>
<sequence length="424" mass="48173">MKKSDLEEIKKITLDIFNHPELGYEEWKTRGLVLDYMKKYCPDINYQEFARTGLKFSLPGSQDKALKMCFVAELDALYLPGYAHGDPETGAAHVCGHYTQTGIALALFKRLIQDQVYKKLDYAIDFVFVPAEEYVDLDHRKDLRDRGEIFYFGGKPEGMRLGIFDDYDFGICTHTMGGSYPKDSVEFLCDLAGFLYKYYHFEGQAAHCGFAPWDGINALSMATSFQTNLGLARQQFNESKMVRVNPVILEASQGINTIPDSITLGTDIRSNDLDYLTLLSKQLDRLAQGSAYAFGGKLTIETETGYLPFVQDKYLSQLCLDFTRDQYSQFDCYTNRPVAASGDIGDLSYLFPCLQIGYSGFCGRPHGLDFNHVDLDFVLDRFPSYLFDLFFHLSGKIDPKKLYRRSYQDYKSALSELGGTIHED</sequence>
<dbReference type="EC" id="3.5.1.47" evidence="2"/>
<dbReference type="GO" id="GO:0046657">
    <property type="term" value="P:folic acid catabolic process"/>
    <property type="evidence" value="ECO:0007669"/>
    <property type="project" value="TreeGrafter"/>
</dbReference>
<keyword evidence="3" id="KW-1185">Reference proteome</keyword>
<dbReference type="RefSeq" id="WP_131748206.1">
    <property type="nucleotide sequence ID" value="NZ_CAACYI010000001.1"/>
</dbReference>
<reference evidence="2 3" key="1">
    <citation type="submission" date="2019-02" db="EMBL/GenBank/DDBJ databases">
        <authorList>
            <consortium name="Pathogen Informatics"/>
        </authorList>
    </citation>
    <scope>NUCLEOTIDE SEQUENCE [LARGE SCALE GENOMIC DNA]</scope>
    <source>
        <strain evidence="2 3">3012STDY7089603</strain>
    </source>
</reference>
<dbReference type="Gene3D" id="3.30.70.360">
    <property type="match status" value="1"/>
</dbReference>
<dbReference type="SUPFAM" id="SSF53187">
    <property type="entry name" value="Zn-dependent exopeptidases"/>
    <property type="match status" value="1"/>
</dbReference>
<dbReference type="PANTHER" id="PTHR30575:SF3">
    <property type="entry name" value="PEPTIDASE M20 DIMERISATION DOMAIN-CONTAINING PROTEIN"/>
    <property type="match status" value="1"/>
</dbReference>
<evidence type="ECO:0000259" key="1">
    <source>
        <dbReference type="Pfam" id="PF07687"/>
    </source>
</evidence>
<feature type="domain" description="Peptidase M20 dimerisation" evidence="1">
    <location>
        <begin position="200"/>
        <end position="283"/>
    </location>
</feature>